<evidence type="ECO:0000313" key="6">
    <source>
        <dbReference type="EMBL" id="SIR95773.1"/>
    </source>
</evidence>
<dbReference type="Gene3D" id="3.40.50.1980">
    <property type="entry name" value="Nitrogenase molybdenum iron protein domain"/>
    <property type="match status" value="2"/>
</dbReference>
<keyword evidence="7" id="KW-1185">Reference proteome</keyword>
<dbReference type="GO" id="GO:0046872">
    <property type="term" value="F:metal ion binding"/>
    <property type="evidence" value="ECO:0007669"/>
    <property type="project" value="InterPro"/>
</dbReference>
<evidence type="ECO:0000256" key="2">
    <source>
        <dbReference type="ARBA" id="ARBA00015915"/>
    </source>
</evidence>
<dbReference type="PANTHER" id="PTHR42953">
    <property type="entry name" value="HIGH-AFFINITY ZINC UPTAKE SYSTEM PROTEIN ZNUA-RELATED"/>
    <property type="match status" value="1"/>
</dbReference>
<dbReference type="Pfam" id="PF01297">
    <property type="entry name" value="ZnuA"/>
    <property type="match status" value="1"/>
</dbReference>
<comment type="similarity">
    <text evidence="1">Belongs to the bacterial solute-binding protein 9 family.</text>
</comment>
<dbReference type="InterPro" id="IPR006127">
    <property type="entry name" value="ZnuA-like"/>
</dbReference>
<evidence type="ECO:0000256" key="5">
    <source>
        <dbReference type="ARBA" id="ARBA00022906"/>
    </source>
</evidence>
<dbReference type="RefSeq" id="WP_076555466.1">
    <property type="nucleotide sequence ID" value="NZ_FTNU01000010.1"/>
</dbReference>
<accession>A0A1N7F624</accession>
<dbReference type="EMBL" id="FTNU01000010">
    <property type="protein sequence ID" value="SIR95773.1"/>
    <property type="molecule type" value="Genomic_DNA"/>
</dbReference>
<dbReference type="AlphaFoldDB" id="A0A1N7F624"/>
<protein>
    <recommendedName>
        <fullName evidence="2">High-affinity zinc uptake system protein ZnuA</fullName>
    </recommendedName>
</protein>
<sequence>MKHARLLLLILPLVIWFGTVPALAGVVSVSNYPLALLSHEVTKGKHDAQLLLEGGDAGHHGTLSPSKIRLIEDSDYVVWFGQSLEQNLSKNLQTAPNAISLLAFDAFYRLPLRNIDGLPQEGEDVHLWLNPDNAKAIVRALAVVHGYANPEYRHYYQENARAFEQKMDQAVQSLATTRTANYWAYHDAYQYIEQAAGLKFVAALTADHHLSPTVHQLKKLSETISPTTKCLIAQQPVSQGMQSKLGKPRIVVVQEDMSDTAADFVQAWQNMVMSMQHCAGLR</sequence>
<dbReference type="GO" id="GO:0006829">
    <property type="term" value="P:zinc ion transport"/>
    <property type="evidence" value="ECO:0007669"/>
    <property type="project" value="UniProtKB-KW"/>
</dbReference>
<dbReference type="STRING" id="34061.B0189_05100"/>
<keyword evidence="5" id="KW-0864">Zinc transport</keyword>
<gene>
    <name evidence="6" type="ORF">SAMN02745664_11020</name>
</gene>
<proteinExistence type="inferred from homology"/>
<keyword evidence="5" id="KW-0406">Ion transport</keyword>
<evidence type="ECO:0000256" key="1">
    <source>
        <dbReference type="ARBA" id="ARBA00011028"/>
    </source>
</evidence>
<keyword evidence="4" id="KW-0732">Signal</keyword>
<reference evidence="7" key="1">
    <citation type="submission" date="2017-01" db="EMBL/GenBank/DDBJ databases">
        <authorList>
            <person name="Varghese N."/>
            <person name="Submissions S."/>
        </authorList>
    </citation>
    <scope>NUCLEOTIDE SEQUENCE [LARGE SCALE GENOMIC DNA]</scope>
    <source>
        <strain evidence="7">DSM 21768</strain>
    </source>
</reference>
<dbReference type="Proteomes" id="UP000187495">
    <property type="component" value="Unassembled WGS sequence"/>
</dbReference>
<dbReference type="SUPFAM" id="SSF53807">
    <property type="entry name" value="Helical backbone' metal receptor"/>
    <property type="match status" value="1"/>
</dbReference>
<evidence type="ECO:0000256" key="3">
    <source>
        <dbReference type="ARBA" id="ARBA00022448"/>
    </source>
</evidence>
<keyword evidence="3" id="KW-0813">Transport</keyword>
<evidence type="ECO:0000256" key="4">
    <source>
        <dbReference type="ARBA" id="ARBA00022729"/>
    </source>
</evidence>
<name>A0A1N7F624_9GAMM</name>
<organism evidence="6 7">
    <name type="scientific">Moraxella cuniculi DSM 21768</name>
    <dbReference type="NCBI Taxonomy" id="1122245"/>
    <lineage>
        <taxon>Bacteria</taxon>
        <taxon>Pseudomonadati</taxon>
        <taxon>Pseudomonadota</taxon>
        <taxon>Gammaproteobacteria</taxon>
        <taxon>Moraxellales</taxon>
        <taxon>Moraxellaceae</taxon>
        <taxon>Moraxella</taxon>
    </lineage>
</organism>
<dbReference type="PANTHER" id="PTHR42953:SF3">
    <property type="entry name" value="HIGH-AFFINITY ZINC UPTAKE SYSTEM PROTEIN ZNUA"/>
    <property type="match status" value="1"/>
</dbReference>
<keyword evidence="5" id="KW-0862">Zinc</keyword>
<evidence type="ECO:0000313" key="7">
    <source>
        <dbReference type="Proteomes" id="UP000187495"/>
    </source>
</evidence>
<dbReference type="InterPro" id="IPR050492">
    <property type="entry name" value="Bact_metal-bind_prot9"/>
</dbReference>